<name>A0AA88IL19_CHASR</name>
<feature type="compositionally biased region" description="Basic and acidic residues" evidence="1">
    <location>
        <begin position="82"/>
        <end position="96"/>
    </location>
</feature>
<accession>A0AA88IL19</accession>
<sequence length="127" mass="13719">MSIRTGPSSIVCISPNLHRDARPLFFESLLAAGSTFCAIKKRAASQSVSLTNMADFGGRVASCLLNVGADWLLSCCGCKGSESSERSSKWWRREEQSSSAAERLPGKPRAELQHQVELDGEEETADG</sequence>
<evidence type="ECO:0000256" key="1">
    <source>
        <dbReference type="SAM" id="MobiDB-lite"/>
    </source>
</evidence>
<reference evidence="2" key="1">
    <citation type="submission" date="2023-07" db="EMBL/GenBank/DDBJ databases">
        <title>Chromosome-level Genome Assembly of Striped Snakehead (Channa striata).</title>
        <authorList>
            <person name="Liu H."/>
        </authorList>
    </citation>
    <scope>NUCLEOTIDE SEQUENCE</scope>
    <source>
        <strain evidence="2">Gz</strain>
        <tissue evidence="2">Muscle</tissue>
    </source>
</reference>
<comment type="caution">
    <text evidence="2">The sequence shown here is derived from an EMBL/GenBank/DDBJ whole genome shotgun (WGS) entry which is preliminary data.</text>
</comment>
<keyword evidence="3" id="KW-1185">Reference proteome</keyword>
<proteinExistence type="predicted"/>
<feature type="compositionally biased region" description="Basic and acidic residues" evidence="1">
    <location>
        <begin position="104"/>
        <end position="117"/>
    </location>
</feature>
<dbReference type="AlphaFoldDB" id="A0AA88IL19"/>
<evidence type="ECO:0000313" key="3">
    <source>
        <dbReference type="Proteomes" id="UP001187415"/>
    </source>
</evidence>
<evidence type="ECO:0000313" key="2">
    <source>
        <dbReference type="EMBL" id="KAK2815977.1"/>
    </source>
</evidence>
<feature type="compositionally biased region" description="Acidic residues" evidence="1">
    <location>
        <begin position="118"/>
        <end position="127"/>
    </location>
</feature>
<dbReference type="Proteomes" id="UP001187415">
    <property type="component" value="Unassembled WGS sequence"/>
</dbReference>
<organism evidence="2 3">
    <name type="scientific">Channa striata</name>
    <name type="common">Snakehead murrel</name>
    <name type="synonym">Ophicephalus striatus</name>
    <dbReference type="NCBI Taxonomy" id="64152"/>
    <lineage>
        <taxon>Eukaryota</taxon>
        <taxon>Metazoa</taxon>
        <taxon>Chordata</taxon>
        <taxon>Craniata</taxon>
        <taxon>Vertebrata</taxon>
        <taxon>Euteleostomi</taxon>
        <taxon>Actinopterygii</taxon>
        <taxon>Neopterygii</taxon>
        <taxon>Teleostei</taxon>
        <taxon>Neoteleostei</taxon>
        <taxon>Acanthomorphata</taxon>
        <taxon>Anabantaria</taxon>
        <taxon>Anabantiformes</taxon>
        <taxon>Channoidei</taxon>
        <taxon>Channidae</taxon>
        <taxon>Channa</taxon>
    </lineage>
</organism>
<feature type="region of interest" description="Disordered" evidence="1">
    <location>
        <begin position="80"/>
        <end position="127"/>
    </location>
</feature>
<dbReference type="EMBL" id="JAUPFM010000022">
    <property type="protein sequence ID" value="KAK2815977.1"/>
    <property type="molecule type" value="Genomic_DNA"/>
</dbReference>
<protein>
    <submittedName>
        <fullName evidence="2">Uncharacterized protein</fullName>
    </submittedName>
</protein>
<gene>
    <name evidence="2" type="ORF">Q5P01_026444</name>
</gene>